<evidence type="ECO:0000256" key="1">
    <source>
        <dbReference type="ARBA" id="ARBA00023027"/>
    </source>
</evidence>
<feature type="binding site" evidence="2">
    <location>
        <position position="178"/>
    </location>
    <ligand>
        <name>Zn(2+)</name>
        <dbReference type="ChEBI" id="CHEBI:29105"/>
    </ligand>
</feature>
<evidence type="ECO:0000256" key="2">
    <source>
        <dbReference type="PROSITE-ProRule" id="PRU00236"/>
    </source>
</evidence>
<keyword evidence="5" id="KW-1185">Reference proteome</keyword>
<dbReference type="Gene3D" id="3.40.50.1220">
    <property type="entry name" value="TPP-binding domain"/>
    <property type="match status" value="1"/>
</dbReference>
<sequence length="297" mass="35025">MFDQLYQDNIGILLQKIEEADAILVGGAAGMSAAAGFNWYRTDETFLNHFGKFAEKYNIESIFYGFYYRFITREERWAYIATLIKFVYDSKVGQTYLDLLQLIQEKDYFIITTNQDAQFSKAFPEKRVSLIQGDWRYFQCSEPCHDQVYLNKEQIEIIYAKIEGTRISPDLIPKCPKCGRFMEPWVRSPQFLEGSTFKSELNKYQVFMMRNKYKRILFLELGVGTMTPKFIKEPFWEMTYSLPRAYYISINPKDAIIPRKIEEKGITINEDIARVFKDTLNVKTNKDQRDASGIYRF</sequence>
<dbReference type="PROSITE" id="PS50305">
    <property type="entry name" value="SIRTUIN"/>
    <property type="match status" value="1"/>
</dbReference>
<reference evidence="4 5" key="1">
    <citation type="submission" date="2018-06" db="EMBL/GenBank/DDBJ databases">
        <authorList>
            <consortium name="Pathogen Informatics"/>
            <person name="Doyle S."/>
        </authorList>
    </citation>
    <scope>NUCLEOTIDE SEQUENCE [LARGE SCALE GENOMIC DNA]</scope>
    <source>
        <strain evidence="4 5">NCTC4824</strain>
    </source>
</reference>
<keyword evidence="2" id="KW-0479">Metal-binding</keyword>
<dbReference type="Proteomes" id="UP000249134">
    <property type="component" value="Chromosome 1"/>
</dbReference>
<feature type="binding site" evidence="2">
    <location>
        <position position="144"/>
    </location>
    <ligand>
        <name>Zn(2+)</name>
        <dbReference type="ChEBI" id="CHEBI:29105"/>
    </ligand>
</feature>
<keyword evidence="1" id="KW-0520">NAD</keyword>
<evidence type="ECO:0000259" key="3">
    <source>
        <dbReference type="PROSITE" id="PS50305"/>
    </source>
</evidence>
<dbReference type="SUPFAM" id="SSF52467">
    <property type="entry name" value="DHS-like NAD/FAD-binding domain"/>
    <property type="match status" value="1"/>
</dbReference>
<dbReference type="EMBL" id="LS483476">
    <property type="protein sequence ID" value="SQI59778.1"/>
    <property type="molecule type" value="Genomic_DNA"/>
</dbReference>
<dbReference type="RefSeq" id="WP_066139091.1">
    <property type="nucleotide sequence ID" value="NZ_CBCSGM010000001.1"/>
</dbReference>
<dbReference type="InterPro" id="IPR029035">
    <property type="entry name" value="DHS-like_NAD/FAD-binding_dom"/>
</dbReference>
<protein>
    <recommendedName>
        <fullName evidence="3">Deacetylase sirtuin-type domain-containing protein</fullName>
    </recommendedName>
</protein>
<feature type="binding site" evidence="2">
    <location>
        <position position="140"/>
    </location>
    <ligand>
        <name>Zn(2+)</name>
        <dbReference type="ChEBI" id="CHEBI:29105"/>
    </ligand>
</feature>
<comment type="caution">
    <text evidence="2">Lacks conserved residue(s) required for the propagation of feature annotation.</text>
</comment>
<accession>A0A2X4WIS2</accession>
<dbReference type="AlphaFoldDB" id="A0A2X4WIS2"/>
<evidence type="ECO:0000313" key="5">
    <source>
        <dbReference type="Proteomes" id="UP000249134"/>
    </source>
</evidence>
<name>A0A2X4WIS2_LEDLE</name>
<proteinExistence type="predicted"/>
<evidence type="ECO:0000313" key="4">
    <source>
        <dbReference type="EMBL" id="SQI59778.1"/>
    </source>
</evidence>
<gene>
    <name evidence="4" type="ORF">NCTC4824_02446</name>
</gene>
<dbReference type="GO" id="GO:0046872">
    <property type="term" value="F:metal ion binding"/>
    <property type="evidence" value="ECO:0007669"/>
    <property type="project" value="UniProtKB-KW"/>
</dbReference>
<feature type="binding site" evidence="2">
    <location>
        <position position="175"/>
    </location>
    <ligand>
        <name>Zn(2+)</name>
        <dbReference type="ChEBI" id="CHEBI:29105"/>
    </ligand>
</feature>
<feature type="domain" description="Deacetylase sirtuin-type" evidence="3">
    <location>
        <begin position="3"/>
        <end position="285"/>
    </location>
</feature>
<dbReference type="STRING" id="1348624.GCA_001591545_01496"/>
<organism evidence="4 5">
    <name type="scientific">Lederbergia lenta</name>
    <name type="common">Bacillus lentus</name>
    <dbReference type="NCBI Taxonomy" id="1467"/>
    <lineage>
        <taxon>Bacteria</taxon>
        <taxon>Bacillati</taxon>
        <taxon>Bacillota</taxon>
        <taxon>Bacilli</taxon>
        <taxon>Bacillales</taxon>
        <taxon>Bacillaceae</taxon>
        <taxon>Lederbergia</taxon>
    </lineage>
</organism>
<keyword evidence="2" id="KW-0862">Zinc</keyword>
<dbReference type="KEGG" id="blen:NCTC4824_02446"/>
<dbReference type="InterPro" id="IPR026590">
    <property type="entry name" value="Ssirtuin_cat_dom"/>
</dbReference>